<evidence type="ECO:0000313" key="2">
    <source>
        <dbReference type="Proteomes" id="UP000629098"/>
    </source>
</evidence>
<reference evidence="1" key="1">
    <citation type="submission" date="2020-09" db="EMBL/GenBank/DDBJ databases">
        <title>Iningainema tapete sp. nov. (Scytonemataceae, Cyanobacteria) from greenhouses in central Florida (USA) produces two types of nodularin with biosynthetic potential for microcystin-LR and anabaenopeptins.</title>
        <authorList>
            <person name="Berthold D.E."/>
            <person name="Lefler F.W."/>
            <person name="Huang I.-S."/>
            <person name="Abdulla H."/>
            <person name="Zimba P.V."/>
            <person name="Laughinghouse H.D. IV."/>
        </authorList>
    </citation>
    <scope>NUCLEOTIDE SEQUENCE</scope>
    <source>
        <strain evidence="1">BLCCT55</strain>
    </source>
</reference>
<comment type="caution">
    <text evidence="1">The sequence shown here is derived from an EMBL/GenBank/DDBJ whole genome shotgun (WGS) entry which is preliminary data.</text>
</comment>
<protein>
    <submittedName>
        <fullName evidence="1">Uncharacterized protein</fullName>
    </submittedName>
</protein>
<dbReference type="RefSeq" id="WP_190829509.1">
    <property type="nucleotide sequence ID" value="NZ_CAWPPI010000054.1"/>
</dbReference>
<dbReference type="Proteomes" id="UP000629098">
    <property type="component" value="Unassembled WGS sequence"/>
</dbReference>
<keyword evidence="2" id="KW-1185">Reference proteome</keyword>
<dbReference type="AlphaFoldDB" id="A0A8J7C7Q4"/>
<name>A0A8J7C7Q4_9CYAN</name>
<evidence type="ECO:0000313" key="1">
    <source>
        <dbReference type="EMBL" id="MBD2773566.1"/>
    </source>
</evidence>
<sequence length="315" mass="37492">MSFKPEQLRQHCETIIRLRRIKNKIVVLCEGEGGIWDIHGRPSPQLYGRMEQMPDANFYNACLPKWWSQYRPQFFNCGDRKDVLDTYFTLLELHNNDSTNSYLSPEKVFALVDLDLQVQQIDNYSFSDTEEIFRNLYHKSKINKNNAKLHHIWVTGLIHKEAYFLTPELQQIFNNFTTPPIYKERPLLLQDIYINMAEEICNDSDLQNNFQRASNRISYCFGLDCSKIDKLQDSWKDQFQTTIDDLRKNELVYALLTIKKAKDYWNLIQPSSDWSSTAEVFREQLLLAIGRFYSEQRNDTKYHIPFFLETLYQFV</sequence>
<accession>A0A8J7C7Q4</accession>
<organism evidence="1 2">
    <name type="scientific">Iningainema tapete BLCC-T55</name>
    <dbReference type="NCBI Taxonomy" id="2748662"/>
    <lineage>
        <taxon>Bacteria</taxon>
        <taxon>Bacillati</taxon>
        <taxon>Cyanobacteriota</taxon>
        <taxon>Cyanophyceae</taxon>
        <taxon>Nostocales</taxon>
        <taxon>Scytonemataceae</taxon>
        <taxon>Iningainema tapete</taxon>
    </lineage>
</organism>
<proteinExistence type="predicted"/>
<gene>
    <name evidence="1" type="ORF">ICL16_16160</name>
</gene>
<dbReference type="EMBL" id="JACXAE010000054">
    <property type="protein sequence ID" value="MBD2773566.1"/>
    <property type="molecule type" value="Genomic_DNA"/>
</dbReference>